<dbReference type="GeneID" id="56060902"/>
<accession>A0A7D5M5Z8</accession>
<gene>
    <name evidence="1" type="ORF">C5F49_03070</name>
</gene>
<dbReference type="EMBL" id="CP026994">
    <property type="protein sequence ID" value="QLH04409.1"/>
    <property type="molecule type" value="Genomic_DNA"/>
</dbReference>
<keyword evidence="2" id="KW-1185">Reference proteome</keyword>
<evidence type="ECO:0000313" key="1">
    <source>
        <dbReference type="EMBL" id="QLH04409.1"/>
    </source>
</evidence>
<proteinExistence type="predicted"/>
<protein>
    <submittedName>
        <fullName evidence="1">Uncharacterized protein</fullName>
    </submittedName>
</protein>
<dbReference type="KEGG" id="nox:C5F49_03070"/>
<sequence length="144" mass="16344">MTSSDAVSEMFDSESQKLSSLIDTANSKTDMNIHEIVETYYQVMNVSSMATMLKQQADSEPNVLLKIKETEKFISEKFDSIVHPNIMAKISTTIQEMTQKLQSGTSGEKSKEQIESDAKLFEELRQTMSTKEFVEQYEKGISHD</sequence>
<reference evidence="1 2" key="1">
    <citation type="submission" date="2018-02" db="EMBL/GenBank/DDBJ databases">
        <title>Complete genome of Nitrosopumilus oxyclinae HCE1.</title>
        <authorList>
            <person name="Qin W."/>
            <person name="Zheng Y."/>
            <person name="Stahl D.A."/>
        </authorList>
    </citation>
    <scope>NUCLEOTIDE SEQUENCE [LARGE SCALE GENOMIC DNA]</scope>
    <source>
        <strain evidence="1 2">HCE1</strain>
    </source>
</reference>
<dbReference type="AlphaFoldDB" id="A0A7D5M5Z8"/>
<dbReference type="Proteomes" id="UP000509441">
    <property type="component" value="Chromosome"/>
</dbReference>
<organism evidence="1 2">
    <name type="scientific">Nitrosopumilus oxyclinae</name>
    <dbReference type="NCBI Taxonomy" id="1959104"/>
    <lineage>
        <taxon>Archaea</taxon>
        <taxon>Nitrososphaerota</taxon>
        <taxon>Nitrososphaeria</taxon>
        <taxon>Nitrosopumilales</taxon>
        <taxon>Nitrosopumilaceae</taxon>
        <taxon>Nitrosopumilus</taxon>
    </lineage>
</organism>
<name>A0A7D5M5Z8_9ARCH</name>
<dbReference type="OrthoDB" id="2856at2157"/>
<dbReference type="RefSeq" id="WP_179363296.1">
    <property type="nucleotide sequence ID" value="NZ_CP026994.1"/>
</dbReference>
<evidence type="ECO:0000313" key="2">
    <source>
        <dbReference type="Proteomes" id="UP000509441"/>
    </source>
</evidence>